<proteinExistence type="predicted"/>
<dbReference type="OrthoDB" id="204680at2157"/>
<organism evidence="2 3">
    <name type="scientific">Halorarum halophilum</name>
    <dbReference type="NCBI Taxonomy" id="2743090"/>
    <lineage>
        <taxon>Archaea</taxon>
        <taxon>Methanobacteriati</taxon>
        <taxon>Methanobacteriota</taxon>
        <taxon>Stenosarchaea group</taxon>
        <taxon>Halobacteria</taxon>
        <taxon>Halobacteriales</taxon>
        <taxon>Haloferacaceae</taxon>
        <taxon>Halorarum</taxon>
    </lineage>
</organism>
<dbReference type="EMBL" id="CP058529">
    <property type="protein sequence ID" value="QLG28472.1"/>
    <property type="molecule type" value="Genomic_DNA"/>
</dbReference>
<dbReference type="GO" id="GO:0016301">
    <property type="term" value="F:kinase activity"/>
    <property type="evidence" value="ECO:0007669"/>
    <property type="project" value="UniProtKB-KW"/>
</dbReference>
<feature type="transmembrane region" description="Helical" evidence="1">
    <location>
        <begin position="91"/>
        <end position="113"/>
    </location>
</feature>
<sequence>MATDTRTQPGVSTENTEWRGGVVAGLAGGAAMGVLLSMMMTPVIEVAIPSMYGLTGGLAGWVIHMAHAAVLGVGFAALAQATDIRSTAKSIGVGVAYGVVIWVALAVLLMPLWLSAVGSPANPPFPNLNPMSLVGHVVYGAVVGATFPAVRNL</sequence>
<dbReference type="RefSeq" id="WP_179170047.1">
    <property type="nucleotide sequence ID" value="NZ_CP058529.1"/>
</dbReference>
<evidence type="ECO:0000313" key="3">
    <source>
        <dbReference type="Proteomes" id="UP000509750"/>
    </source>
</evidence>
<name>A0A7D5GCT4_9EURY</name>
<gene>
    <name evidence="2" type="ORF">HUG10_13340</name>
</gene>
<dbReference type="GeneID" id="56029835"/>
<feature type="transmembrane region" description="Helical" evidence="1">
    <location>
        <begin position="21"/>
        <end position="41"/>
    </location>
</feature>
<evidence type="ECO:0000256" key="1">
    <source>
        <dbReference type="SAM" id="Phobius"/>
    </source>
</evidence>
<feature type="transmembrane region" description="Helical" evidence="1">
    <location>
        <begin position="133"/>
        <end position="150"/>
    </location>
</feature>
<keyword evidence="3" id="KW-1185">Reference proteome</keyword>
<accession>A0A7D5GCT4</accession>
<reference evidence="2 3" key="1">
    <citation type="submission" date="2020-07" db="EMBL/GenBank/DDBJ databases">
        <title>Gai3-2, isolated from salt lake.</title>
        <authorList>
            <person name="Cui H."/>
            <person name="Shi X."/>
        </authorList>
    </citation>
    <scope>NUCLEOTIDE SEQUENCE [LARGE SCALE GENOMIC DNA]</scope>
    <source>
        <strain evidence="2 3">Gai3-2</strain>
    </source>
</reference>
<protein>
    <submittedName>
        <fullName evidence="2">Histidine kinase</fullName>
    </submittedName>
</protein>
<dbReference type="AlphaFoldDB" id="A0A7D5GCT4"/>
<keyword evidence="1" id="KW-0472">Membrane</keyword>
<keyword evidence="2" id="KW-0808">Transferase</keyword>
<dbReference type="KEGG" id="halg:HUG10_13340"/>
<keyword evidence="1" id="KW-1133">Transmembrane helix</keyword>
<evidence type="ECO:0000313" key="2">
    <source>
        <dbReference type="EMBL" id="QLG28472.1"/>
    </source>
</evidence>
<keyword evidence="2" id="KW-0418">Kinase</keyword>
<dbReference type="Proteomes" id="UP000509750">
    <property type="component" value="Chromosome"/>
</dbReference>
<keyword evidence="1" id="KW-0812">Transmembrane</keyword>
<feature type="transmembrane region" description="Helical" evidence="1">
    <location>
        <begin position="61"/>
        <end position="79"/>
    </location>
</feature>